<dbReference type="InterPro" id="IPR006145">
    <property type="entry name" value="PsdUridine_synth_RsuA/RluA"/>
</dbReference>
<evidence type="ECO:0000313" key="4">
    <source>
        <dbReference type="EMBL" id="SVB11366.1"/>
    </source>
</evidence>
<dbReference type="InterPro" id="IPR002942">
    <property type="entry name" value="S4_RNA-bd"/>
</dbReference>
<comment type="similarity">
    <text evidence="1">Belongs to the pseudouridine synthase RluA family.</text>
</comment>
<dbReference type="GO" id="GO:0003723">
    <property type="term" value="F:RNA binding"/>
    <property type="evidence" value="ECO:0007669"/>
    <property type="project" value="InterPro"/>
</dbReference>
<dbReference type="PROSITE" id="PS01129">
    <property type="entry name" value="PSI_RLU"/>
    <property type="match status" value="1"/>
</dbReference>
<dbReference type="Gene3D" id="3.10.290.10">
    <property type="entry name" value="RNA-binding S4 domain"/>
    <property type="match status" value="1"/>
</dbReference>
<accession>A0A382BC61</accession>
<dbReference type="CDD" id="cd02869">
    <property type="entry name" value="PseudoU_synth_RluA_like"/>
    <property type="match status" value="1"/>
</dbReference>
<dbReference type="AlphaFoldDB" id="A0A382BC61"/>
<evidence type="ECO:0000256" key="2">
    <source>
        <dbReference type="ARBA" id="ARBA00023235"/>
    </source>
</evidence>
<feature type="domain" description="RNA-binding S4" evidence="3">
    <location>
        <begin position="15"/>
        <end position="79"/>
    </location>
</feature>
<proteinExistence type="inferred from homology"/>
<reference evidence="4" key="1">
    <citation type="submission" date="2018-05" db="EMBL/GenBank/DDBJ databases">
        <authorList>
            <person name="Lanie J.A."/>
            <person name="Ng W.-L."/>
            <person name="Kazmierczak K.M."/>
            <person name="Andrzejewski T.M."/>
            <person name="Davidsen T.M."/>
            <person name="Wayne K.J."/>
            <person name="Tettelin H."/>
            <person name="Glass J.I."/>
            <person name="Rusch D."/>
            <person name="Podicherti R."/>
            <person name="Tsui H.-C.T."/>
            <person name="Winkler M.E."/>
        </authorList>
    </citation>
    <scope>NUCLEOTIDE SEQUENCE</scope>
</reference>
<dbReference type="NCBIfam" id="TIGR00005">
    <property type="entry name" value="rluA_subfam"/>
    <property type="match status" value="1"/>
</dbReference>
<dbReference type="Pfam" id="PF01479">
    <property type="entry name" value="S4"/>
    <property type="match status" value="1"/>
</dbReference>
<dbReference type="GO" id="GO:0000455">
    <property type="term" value="P:enzyme-directed rRNA pseudouridine synthesis"/>
    <property type="evidence" value="ECO:0007669"/>
    <property type="project" value="TreeGrafter"/>
</dbReference>
<protein>
    <recommendedName>
        <fullName evidence="3">RNA-binding S4 domain-containing protein</fullName>
    </recommendedName>
</protein>
<keyword evidence="2" id="KW-0413">Isomerase</keyword>
<dbReference type="SMART" id="SM00363">
    <property type="entry name" value="S4"/>
    <property type="match status" value="1"/>
</dbReference>
<sequence length="309" mass="35448">MKRLIKNIKEDFHDSRLDQAATYLFVDFSRSQIQRWIESGNLLVNGEILRSKDKVHLGDELSLEPALEDKVSWEGENINLDISFEAKDYLVINKPAKLVMHPGAGCRNGTLANALAFHYPELTQLPRCGIVHRLDKDTTGLLIVAKTEKFRNYFVNKLQNREIYKKYQALVVGRVIGSFSIDDALERDPRNRIKMRITDFGKEALSHVSLIKFYGGYSHISVEIETGRTHQIRAHLSHKRLPIIGDRLYNPRNLIAKETPNKVINLIQNFPRQALHASKLKFQDMVTGKNLEFETSLPEDMQTLIDGLE</sequence>
<evidence type="ECO:0000256" key="1">
    <source>
        <dbReference type="ARBA" id="ARBA00010876"/>
    </source>
</evidence>
<dbReference type="InterPro" id="IPR006225">
    <property type="entry name" value="PsdUridine_synth_RluC/D"/>
</dbReference>
<dbReference type="GO" id="GO:0009982">
    <property type="term" value="F:pseudouridine synthase activity"/>
    <property type="evidence" value="ECO:0007669"/>
    <property type="project" value="InterPro"/>
</dbReference>
<dbReference type="InterPro" id="IPR020103">
    <property type="entry name" value="PsdUridine_synth_cat_dom_sf"/>
</dbReference>
<name>A0A382BC61_9ZZZZ</name>
<organism evidence="4">
    <name type="scientific">marine metagenome</name>
    <dbReference type="NCBI Taxonomy" id="408172"/>
    <lineage>
        <taxon>unclassified sequences</taxon>
        <taxon>metagenomes</taxon>
        <taxon>ecological metagenomes</taxon>
    </lineage>
</organism>
<gene>
    <name evidence="4" type="ORF">METZ01_LOCUS164220</name>
</gene>
<dbReference type="PROSITE" id="PS50889">
    <property type="entry name" value="S4"/>
    <property type="match status" value="1"/>
</dbReference>
<dbReference type="InterPro" id="IPR006224">
    <property type="entry name" value="PsdUridine_synth_RluA-like_CS"/>
</dbReference>
<dbReference type="SUPFAM" id="SSF55120">
    <property type="entry name" value="Pseudouridine synthase"/>
    <property type="match status" value="1"/>
</dbReference>
<dbReference type="EMBL" id="UINC01029140">
    <property type="protein sequence ID" value="SVB11366.1"/>
    <property type="molecule type" value="Genomic_DNA"/>
</dbReference>
<dbReference type="Pfam" id="PF00849">
    <property type="entry name" value="PseudoU_synth_2"/>
    <property type="match status" value="1"/>
</dbReference>
<dbReference type="InterPro" id="IPR036986">
    <property type="entry name" value="S4_RNA-bd_sf"/>
</dbReference>
<dbReference type="CDD" id="cd00165">
    <property type="entry name" value="S4"/>
    <property type="match status" value="1"/>
</dbReference>
<dbReference type="Gene3D" id="3.30.2350.10">
    <property type="entry name" value="Pseudouridine synthase"/>
    <property type="match status" value="1"/>
</dbReference>
<dbReference type="SUPFAM" id="SSF55174">
    <property type="entry name" value="Alpha-L RNA-binding motif"/>
    <property type="match status" value="1"/>
</dbReference>
<dbReference type="InterPro" id="IPR050188">
    <property type="entry name" value="RluA_PseudoU_synthase"/>
</dbReference>
<evidence type="ECO:0000259" key="3">
    <source>
        <dbReference type="SMART" id="SM00363"/>
    </source>
</evidence>
<dbReference type="PANTHER" id="PTHR21600">
    <property type="entry name" value="MITOCHONDRIAL RNA PSEUDOURIDINE SYNTHASE"/>
    <property type="match status" value="1"/>
</dbReference>
<dbReference type="PANTHER" id="PTHR21600:SF44">
    <property type="entry name" value="RIBOSOMAL LARGE SUBUNIT PSEUDOURIDINE SYNTHASE D"/>
    <property type="match status" value="1"/>
</dbReference>